<evidence type="ECO:0000256" key="1">
    <source>
        <dbReference type="SAM" id="MobiDB-lite"/>
    </source>
</evidence>
<reference evidence="2 3" key="1">
    <citation type="journal article" date="2018" name="Front. Microbiol.">
        <title>Genome Sequencing of Streptomyces atratus SCSIOZH16 and Activation Production of Nocardamine via Metabolic Engineering.</title>
        <authorList>
            <person name="Li Y."/>
            <person name="Zhang C."/>
            <person name="Liu C."/>
            <person name="Ju J."/>
            <person name="Ma J."/>
        </authorList>
    </citation>
    <scope>NUCLEOTIDE SEQUENCE [LARGE SCALE GENOMIC DNA]</scope>
    <source>
        <strain evidence="2 3">SCSIO_ZH16</strain>
    </source>
</reference>
<dbReference type="Gene3D" id="1.10.1220.10">
    <property type="entry name" value="Met repressor-like"/>
    <property type="match status" value="1"/>
</dbReference>
<dbReference type="SUPFAM" id="SSF47598">
    <property type="entry name" value="Ribbon-helix-helix"/>
    <property type="match status" value="1"/>
</dbReference>
<proteinExistence type="predicted"/>
<dbReference type="InterPro" id="IPR010985">
    <property type="entry name" value="Ribbon_hlx_hlx"/>
</dbReference>
<feature type="region of interest" description="Disordered" evidence="1">
    <location>
        <begin position="53"/>
        <end position="89"/>
    </location>
</feature>
<dbReference type="Pfam" id="PF05534">
    <property type="entry name" value="HicB"/>
    <property type="match status" value="1"/>
</dbReference>
<dbReference type="KEGG" id="sata:C5746_17310"/>
<dbReference type="GO" id="GO:0006355">
    <property type="term" value="P:regulation of DNA-templated transcription"/>
    <property type="evidence" value="ECO:0007669"/>
    <property type="project" value="InterPro"/>
</dbReference>
<dbReference type="InterPro" id="IPR013321">
    <property type="entry name" value="Arc_rbn_hlx_hlx"/>
</dbReference>
<dbReference type="EMBL" id="CP027306">
    <property type="protein sequence ID" value="AXE78398.1"/>
    <property type="molecule type" value="Genomic_DNA"/>
</dbReference>
<evidence type="ECO:0000313" key="3">
    <source>
        <dbReference type="Proteomes" id="UP000252698"/>
    </source>
</evidence>
<dbReference type="Proteomes" id="UP000252698">
    <property type="component" value="Chromosome"/>
</dbReference>
<evidence type="ECO:0008006" key="4">
    <source>
        <dbReference type="Google" id="ProtNLM"/>
    </source>
</evidence>
<evidence type="ECO:0000313" key="2">
    <source>
        <dbReference type="EMBL" id="AXE78398.1"/>
    </source>
</evidence>
<gene>
    <name evidence="2" type="ORF">C5746_17310</name>
</gene>
<protein>
    <recommendedName>
        <fullName evidence="4">Arc-like DNA binding domain-containing protein</fullName>
    </recommendedName>
</protein>
<dbReference type="RefSeq" id="WP_114244982.1">
    <property type="nucleotide sequence ID" value="NZ_CP027306.1"/>
</dbReference>
<sequence>MAPFWPYSGAMVKLNLRIPDDLHVRLAAQAAADRRSLNSEILHLIEVGLAAIASGTPDRPDGDPASPAPLRGKPDSSPAWRPGHPPVLR</sequence>
<accession>A0A2Z5JDC8</accession>
<organism evidence="2 3">
    <name type="scientific">Streptomyces atratus</name>
    <dbReference type="NCBI Taxonomy" id="1893"/>
    <lineage>
        <taxon>Bacteria</taxon>
        <taxon>Bacillati</taxon>
        <taxon>Actinomycetota</taxon>
        <taxon>Actinomycetes</taxon>
        <taxon>Kitasatosporales</taxon>
        <taxon>Streptomycetaceae</taxon>
        <taxon>Streptomyces</taxon>
    </lineage>
</organism>
<dbReference type="AlphaFoldDB" id="A0A2Z5JDC8"/>
<name>A0A2Z5JDC8_STRAR</name>
<dbReference type="GeneID" id="95525589"/>
<dbReference type="InterPro" id="IPR008651">
    <property type="entry name" value="Uncharacterised_HicB"/>
</dbReference>